<protein>
    <submittedName>
        <fullName evidence="1">Uncharacterized protein</fullName>
    </submittedName>
</protein>
<reference evidence="1" key="1">
    <citation type="submission" date="2021-05" db="EMBL/GenBank/DDBJ databases">
        <authorList>
            <person name="Scholz U."/>
            <person name="Mascher M."/>
            <person name="Fiebig A."/>
        </authorList>
    </citation>
    <scope>NUCLEOTIDE SEQUENCE [LARGE SCALE GENOMIC DNA]</scope>
</reference>
<keyword evidence="2" id="KW-1185">Reference proteome</keyword>
<proteinExistence type="predicted"/>
<name>A0ACD5TMS6_AVESA</name>
<organism evidence="1 2">
    <name type="scientific">Avena sativa</name>
    <name type="common">Oat</name>
    <dbReference type="NCBI Taxonomy" id="4498"/>
    <lineage>
        <taxon>Eukaryota</taxon>
        <taxon>Viridiplantae</taxon>
        <taxon>Streptophyta</taxon>
        <taxon>Embryophyta</taxon>
        <taxon>Tracheophyta</taxon>
        <taxon>Spermatophyta</taxon>
        <taxon>Magnoliopsida</taxon>
        <taxon>Liliopsida</taxon>
        <taxon>Poales</taxon>
        <taxon>Poaceae</taxon>
        <taxon>BOP clade</taxon>
        <taxon>Pooideae</taxon>
        <taxon>Poodae</taxon>
        <taxon>Poeae</taxon>
        <taxon>Poeae Chloroplast Group 1 (Aveneae type)</taxon>
        <taxon>Aveninae</taxon>
        <taxon>Avena</taxon>
    </lineage>
</organism>
<evidence type="ECO:0000313" key="1">
    <source>
        <dbReference type="EnsemblPlants" id="AVESA.00010b.r2.1CG0087250.1.CDS"/>
    </source>
</evidence>
<dbReference type="EnsemblPlants" id="AVESA.00010b.r2.1CG0087250.1">
    <property type="protein sequence ID" value="AVESA.00010b.r2.1CG0087250.1.CDS"/>
    <property type="gene ID" value="AVESA.00010b.r2.1CG0087250"/>
</dbReference>
<sequence length="331" mass="37587">MNIVPGVMMMTGRGSPRINLMQAKVVQKNLSPKGRVTKKRSKDRASWNAELEKALVDLLHEHNTPQYKGQNGWSSDAWNKIVKRFQASHPYVSYTKGQIQDKEKELKRVYKMLKEARKQSGASWNDKRSMIEAEEALWDNLIISFPKIGKFRTKAFPLFDALGELYDGQTAEGTYNFTSTQQSKQPILTEVEFDPEVSSVEVIQPHIGETVVDVEDDTQGGMQEAAAPSVAVAPSTSTNIEPKRRRSNADVAAMMEKYIEMKTKQIEDTKADSRNMDEFSIKNCIARLSTMEFSQEEKVKALRVFKSADNRELFICTDLETAVMWLRSEMA</sequence>
<reference evidence="1" key="2">
    <citation type="submission" date="2025-09" db="UniProtKB">
        <authorList>
            <consortium name="EnsemblPlants"/>
        </authorList>
    </citation>
    <scope>IDENTIFICATION</scope>
</reference>
<dbReference type="Proteomes" id="UP001732700">
    <property type="component" value="Chromosome 1C"/>
</dbReference>
<accession>A0ACD5TMS6</accession>
<evidence type="ECO:0000313" key="2">
    <source>
        <dbReference type="Proteomes" id="UP001732700"/>
    </source>
</evidence>